<accession>A0A061IRK5</accession>
<proteinExistence type="predicted"/>
<dbReference type="EMBL" id="AUPL01008036">
    <property type="protein sequence ID" value="ESL04908.1"/>
    <property type="molecule type" value="Genomic_DNA"/>
</dbReference>
<keyword evidence="1" id="KW-0812">Transmembrane</keyword>
<feature type="transmembrane region" description="Helical" evidence="1">
    <location>
        <begin position="49"/>
        <end position="71"/>
    </location>
</feature>
<organism evidence="2 3">
    <name type="scientific">Trypanosoma rangeli SC58</name>
    <dbReference type="NCBI Taxonomy" id="429131"/>
    <lineage>
        <taxon>Eukaryota</taxon>
        <taxon>Discoba</taxon>
        <taxon>Euglenozoa</taxon>
        <taxon>Kinetoplastea</taxon>
        <taxon>Metakinetoplastina</taxon>
        <taxon>Trypanosomatida</taxon>
        <taxon>Trypanosomatidae</taxon>
        <taxon>Trypanosoma</taxon>
        <taxon>Herpetosoma</taxon>
    </lineage>
</organism>
<dbReference type="Proteomes" id="UP000031737">
    <property type="component" value="Unassembled WGS sequence"/>
</dbReference>
<evidence type="ECO:0000313" key="3">
    <source>
        <dbReference type="Proteomes" id="UP000031737"/>
    </source>
</evidence>
<keyword evidence="1" id="KW-0472">Membrane</keyword>
<comment type="caution">
    <text evidence="2">The sequence shown here is derived from an EMBL/GenBank/DDBJ whole genome shotgun (WGS) entry which is preliminary data.</text>
</comment>
<name>A0A061IRK5_TRYRA</name>
<evidence type="ECO:0000313" key="2">
    <source>
        <dbReference type="EMBL" id="ESL04908.1"/>
    </source>
</evidence>
<keyword evidence="3" id="KW-1185">Reference proteome</keyword>
<dbReference type="VEuPathDB" id="TriTrypDB:TRSC58_07537"/>
<keyword evidence="1" id="KW-1133">Transmembrane helix</keyword>
<evidence type="ECO:0000256" key="1">
    <source>
        <dbReference type="SAM" id="Phobius"/>
    </source>
</evidence>
<feature type="transmembrane region" description="Helical" evidence="1">
    <location>
        <begin position="83"/>
        <end position="102"/>
    </location>
</feature>
<sequence>MPLASPCSISGGKVIFGVAARGTKAREEGIGKGRLFFLSSTVTAAFPSLPFSFTFSRAVTFVWLPFCFLSSGAQEAALPGRRIFLFTSSFVSPFFFFLLWLLPLPSLPSAVLRADGRQ</sequence>
<protein>
    <recommendedName>
        <fullName evidence="4">Transmembrane protein</fullName>
    </recommendedName>
</protein>
<gene>
    <name evidence="2" type="ORF">TRSC58_07537</name>
</gene>
<evidence type="ECO:0008006" key="4">
    <source>
        <dbReference type="Google" id="ProtNLM"/>
    </source>
</evidence>
<reference evidence="2 3" key="1">
    <citation type="submission" date="2013-07" db="EMBL/GenBank/DDBJ databases">
        <authorList>
            <person name="Stoco P.H."/>
            <person name="Wagner G."/>
            <person name="Gerber A."/>
            <person name="Zaha A."/>
            <person name="Thompson C."/>
            <person name="Bartholomeu D.C."/>
            <person name="Luckemeyer D.D."/>
            <person name="Bahia D."/>
            <person name="Loreto E."/>
            <person name="Prestes E.B."/>
            <person name="Lima F.M."/>
            <person name="Rodrigues-Luiz G."/>
            <person name="Vallejo G.A."/>
            <person name="Filho J.F."/>
            <person name="Monteiro K.M."/>
            <person name="Tyler K.M."/>
            <person name="de Almeida L.G."/>
            <person name="Ortiz M.F."/>
            <person name="Siervo M.A."/>
            <person name="de Moraes M.H."/>
            <person name="Cunha O.L."/>
            <person name="Mendonca-Neto R."/>
            <person name="Silva R."/>
            <person name="Teixeira S.M."/>
            <person name="Murta S.M."/>
            <person name="Sincero T.C."/>
            <person name="Mendes T.A."/>
            <person name="Urmenyi T.P."/>
            <person name="Silva V.G."/>
            <person name="da Rocha W.D."/>
            <person name="Andersson B."/>
            <person name="Romanha A.J."/>
            <person name="Steindel M."/>
            <person name="de Vasconcelos A.T."/>
            <person name="Grisard E.C."/>
        </authorList>
    </citation>
    <scope>NUCLEOTIDE SEQUENCE [LARGE SCALE GENOMIC DNA]</scope>
    <source>
        <strain evidence="2 3">SC58</strain>
    </source>
</reference>
<dbReference type="AlphaFoldDB" id="A0A061IRK5"/>